<feature type="compositionally biased region" description="Pro residues" evidence="1">
    <location>
        <begin position="37"/>
        <end position="52"/>
    </location>
</feature>
<name>A0A8R1E3Y5_CAEJA</name>
<sequence>MYKICVLLIMNFSPNRIAESLNVDQLHNPFEWGAPDVPQPPPTNTMPPPANPPNYYAPRRSISTITGPSRRDVDAFYQSNFPSKLNGNGETPSEYHPPQRPSIMSGQSHQNNHLSQAKNVSYEALRFSPPNVTPPPHFSSTNNNDMDQSTRTPRVRFDELPNYPSPNTFSVPPRKCSLAPNFFSSQNSHHMYPDQYTPRTWQNNEFMSPHMSHHAYQPPVNQWRNQQSMTSGNHNRENGQMASMRKHSSGAMPRVEIDMEHVDNRFTTPRDMIEVTPLPTSQPPQQSFTSSSEMLSPVKMDKDQLLASPSFLLKQQHLDQKRSTHHNVPSRKASIMAFKRPCPAFFLSLHHHPLISVLNWLHRNH</sequence>
<reference evidence="2" key="2">
    <citation type="submission" date="2022-06" db="UniProtKB">
        <authorList>
            <consortium name="EnsemblMetazoa"/>
        </authorList>
    </citation>
    <scope>IDENTIFICATION</scope>
    <source>
        <strain evidence="2">DF5081</strain>
    </source>
</reference>
<organism evidence="2 3">
    <name type="scientific">Caenorhabditis japonica</name>
    <dbReference type="NCBI Taxonomy" id="281687"/>
    <lineage>
        <taxon>Eukaryota</taxon>
        <taxon>Metazoa</taxon>
        <taxon>Ecdysozoa</taxon>
        <taxon>Nematoda</taxon>
        <taxon>Chromadorea</taxon>
        <taxon>Rhabditida</taxon>
        <taxon>Rhabditina</taxon>
        <taxon>Rhabditomorpha</taxon>
        <taxon>Rhabditoidea</taxon>
        <taxon>Rhabditidae</taxon>
        <taxon>Peloderinae</taxon>
        <taxon>Caenorhabditis</taxon>
    </lineage>
</organism>
<dbReference type="EnsemblMetazoa" id="CJA22719a.1">
    <property type="protein sequence ID" value="CJA22719a.1"/>
    <property type="gene ID" value="WBGene00178291"/>
</dbReference>
<feature type="compositionally biased region" description="Polar residues" evidence="1">
    <location>
        <begin position="138"/>
        <end position="150"/>
    </location>
</feature>
<protein>
    <submittedName>
        <fullName evidence="2">Uncharacterized protein</fullName>
    </submittedName>
</protein>
<feature type="region of interest" description="Disordered" evidence="1">
    <location>
        <begin position="32"/>
        <end position="53"/>
    </location>
</feature>
<keyword evidence="3" id="KW-1185">Reference proteome</keyword>
<proteinExistence type="predicted"/>
<dbReference type="Proteomes" id="UP000005237">
    <property type="component" value="Unassembled WGS sequence"/>
</dbReference>
<dbReference type="AlphaFoldDB" id="A0A8R1E3Y5"/>
<evidence type="ECO:0000313" key="2">
    <source>
        <dbReference type="EnsemblMetazoa" id="CJA22719a.1"/>
    </source>
</evidence>
<feature type="region of interest" description="Disordered" evidence="1">
    <location>
        <begin position="79"/>
        <end position="114"/>
    </location>
</feature>
<accession>A0A8R1E3Y5</accession>
<evidence type="ECO:0000256" key="1">
    <source>
        <dbReference type="SAM" id="MobiDB-lite"/>
    </source>
</evidence>
<reference evidence="3" key="1">
    <citation type="submission" date="2010-08" db="EMBL/GenBank/DDBJ databases">
        <authorList>
            <consortium name="Caenorhabditis japonica Sequencing Consortium"/>
            <person name="Wilson R.K."/>
        </authorList>
    </citation>
    <scope>NUCLEOTIDE SEQUENCE [LARGE SCALE GENOMIC DNA]</scope>
    <source>
        <strain evidence="3">DF5081</strain>
    </source>
</reference>
<feature type="compositionally biased region" description="Polar residues" evidence="1">
    <location>
        <begin position="102"/>
        <end position="114"/>
    </location>
</feature>
<feature type="region of interest" description="Disordered" evidence="1">
    <location>
        <begin position="126"/>
        <end position="150"/>
    </location>
</feature>
<feature type="compositionally biased region" description="Polar residues" evidence="1">
    <location>
        <begin position="79"/>
        <end position="91"/>
    </location>
</feature>
<evidence type="ECO:0000313" key="3">
    <source>
        <dbReference type="Proteomes" id="UP000005237"/>
    </source>
</evidence>